<dbReference type="Proteomes" id="UP000807353">
    <property type="component" value="Unassembled WGS sequence"/>
</dbReference>
<dbReference type="OrthoDB" id="3247499at2759"/>
<evidence type="ECO:0000313" key="3">
    <source>
        <dbReference type="Proteomes" id="UP000807353"/>
    </source>
</evidence>
<dbReference type="Gene3D" id="3.80.10.10">
    <property type="entry name" value="Ribonuclease Inhibitor"/>
    <property type="match status" value="1"/>
</dbReference>
<dbReference type="InterPro" id="IPR001810">
    <property type="entry name" value="F-box_dom"/>
</dbReference>
<keyword evidence="3" id="KW-1185">Reference proteome</keyword>
<evidence type="ECO:0000259" key="1">
    <source>
        <dbReference type="PROSITE" id="PS50181"/>
    </source>
</evidence>
<comment type="caution">
    <text evidence="2">The sequence shown here is derived from an EMBL/GenBank/DDBJ whole genome shotgun (WGS) entry which is preliminary data.</text>
</comment>
<gene>
    <name evidence="2" type="ORF">BDZ94DRAFT_1263624</name>
</gene>
<proteinExistence type="predicted"/>
<dbReference type="PROSITE" id="PS50181">
    <property type="entry name" value="FBOX"/>
    <property type="match status" value="1"/>
</dbReference>
<dbReference type="InterPro" id="IPR032675">
    <property type="entry name" value="LRR_dom_sf"/>
</dbReference>
<evidence type="ECO:0000313" key="2">
    <source>
        <dbReference type="EMBL" id="KAF9461543.1"/>
    </source>
</evidence>
<name>A0A9P6CI58_9AGAR</name>
<dbReference type="AlphaFoldDB" id="A0A9P6CI58"/>
<protein>
    <recommendedName>
        <fullName evidence="1">F-box domain-containing protein</fullName>
    </recommendedName>
</protein>
<reference evidence="2" key="1">
    <citation type="submission" date="2020-11" db="EMBL/GenBank/DDBJ databases">
        <authorList>
            <consortium name="DOE Joint Genome Institute"/>
            <person name="Ahrendt S."/>
            <person name="Riley R."/>
            <person name="Andreopoulos W."/>
            <person name="Labutti K."/>
            <person name="Pangilinan J."/>
            <person name="Ruiz-Duenas F.J."/>
            <person name="Barrasa J.M."/>
            <person name="Sanchez-Garcia M."/>
            <person name="Camarero S."/>
            <person name="Miyauchi S."/>
            <person name="Serrano A."/>
            <person name="Linde D."/>
            <person name="Babiker R."/>
            <person name="Drula E."/>
            <person name="Ayuso-Fernandez I."/>
            <person name="Pacheco R."/>
            <person name="Padilla G."/>
            <person name="Ferreira P."/>
            <person name="Barriuso J."/>
            <person name="Kellner H."/>
            <person name="Castanera R."/>
            <person name="Alfaro M."/>
            <person name="Ramirez L."/>
            <person name="Pisabarro A.G."/>
            <person name="Kuo A."/>
            <person name="Tritt A."/>
            <person name="Lipzen A."/>
            <person name="He G."/>
            <person name="Yan M."/>
            <person name="Ng V."/>
            <person name="Cullen D."/>
            <person name="Martin F."/>
            <person name="Rosso M.-N."/>
            <person name="Henrissat B."/>
            <person name="Hibbett D."/>
            <person name="Martinez A.T."/>
            <person name="Grigoriev I.V."/>
        </authorList>
    </citation>
    <scope>NUCLEOTIDE SEQUENCE</scope>
    <source>
        <strain evidence="2">CBS 247.69</strain>
    </source>
</reference>
<accession>A0A9P6CI58</accession>
<organism evidence="2 3">
    <name type="scientific">Collybia nuda</name>
    <dbReference type="NCBI Taxonomy" id="64659"/>
    <lineage>
        <taxon>Eukaryota</taxon>
        <taxon>Fungi</taxon>
        <taxon>Dikarya</taxon>
        <taxon>Basidiomycota</taxon>
        <taxon>Agaricomycotina</taxon>
        <taxon>Agaricomycetes</taxon>
        <taxon>Agaricomycetidae</taxon>
        <taxon>Agaricales</taxon>
        <taxon>Tricholomatineae</taxon>
        <taxon>Clitocybaceae</taxon>
        <taxon>Collybia</taxon>
    </lineage>
</organism>
<dbReference type="EMBL" id="MU150283">
    <property type="protein sequence ID" value="KAF9461543.1"/>
    <property type="molecule type" value="Genomic_DNA"/>
</dbReference>
<sequence>MSPQAQNNCPITIIALPNETLCTIFNDFTPPTLAIIACLSHRFKDVAERLLYSSISLTETLSEGRPSPEMTLRWCNSMRRRAHLIDAIKKLHIRWQADTLNFPTHHLSTACLNVADVLRPLIYLESLEIFLGPANIVPAHGMEPMHAIERVISRCQFPLLRHCSLGADTTKGAQPYTGVLTTFLASLPSLRHLKLPSDHHALDLPADAMPNLSTFRGSADTAAFLLPGRPVQALSLIGHDSDVNRENLGRMTYTTVPLRYLDLSAMSVRPILVRNVSTHLPNLEVLRIKFALRHTLHYAFSGIVSSSVTPGCTTTLNRILEATEIIVRPLGSP</sequence>
<feature type="domain" description="F-box" evidence="1">
    <location>
        <begin position="10"/>
        <end position="55"/>
    </location>
</feature>